<dbReference type="EMBL" id="CP072829">
    <property type="protein sequence ID" value="QTU85193.1"/>
    <property type="molecule type" value="Genomic_DNA"/>
</dbReference>
<keyword evidence="7" id="KW-1185">Reference proteome</keyword>
<dbReference type="InterPro" id="IPR004482">
    <property type="entry name" value="Mg_chelat-rel"/>
</dbReference>
<dbReference type="InterPro" id="IPR027417">
    <property type="entry name" value="P-loop_NTPase"/>
</dbReference>
<evidence type="ECO:0000313" key="8">
    <source>
        <dbReference type="Proteomes" id="UP000671910"/>
    </source>
</evidence>
<keyword evidence="3" id="KW-0067">ATP-binding</keyword>
<reference evidence="6" key="2">
    <citation type="submission" date="2021-04" db="EMBL/GenBank/DDBJ databases">
        <title>Novel species in family Eggerthellaceae.</title>
        <authorList>
            <person name="Zhang G."/>
        </authorList>
    </citation>
    <scope>NUCLEOTIDE SEQUENCE</scope>
    <source>
        <strain evidence="6">Zg-886</strain>
    </source>
</reference>
<reference evidence="5 7" key="1">
    <citation type="submission" date="2019-11" db="EMBL/GenBank/DDBJ databases">
        <title>Eggerthellaceae novel genus isolated from the rectal contents of marmort.</title>
        <authorList>
            <person name="Zhang G."/>
        </authorList>
    </citation>
    <scope>NUCLEOTIDE SEQUENCE [LARGE SCALE GENOMIC DNA]</scope>
    <source>
        <strain evidence="7">zg-886</strain>
        <strain evidence="5">Zg-886</strain>
    </source>
</reference>
<feature type="domain" description="AAA+ ATPase" evidence="4">
    <location>
        <begin position="209"/>
        <end position="391"/>
    </location>
</feature>
<dbReference type="InterPro" id="IPR001208">
    <property type="entry name" value="MCM_dom"/>
</dbReference>
<dbReference type="InterPro" id="IPR003593">
    <property type="entry name" value="AAA+_ATPase"/>
</dbReference>
<dbReference type="Pfam" id="PF13541">
    <property type="entry name" value="ChlI"/>
    <property type="match status" value="1"/>
</dbReference>
<dbReference type="InterPro" id="IPR020568">
    <property type="entry name" value="Ribosomal_Su5_D2-typ_SF"/>
</dbReference>
<dbReference type="Gene3D" id="3.30.230.10">
    <property type="match status" value="1"/>
</dbReference>
<dbReference type="PANTHER" id="PTHR32039">
    <property type="entry name" value="MAGNESIUM-CHELATASE SUBUNIT CHLI"/>
    <property type="match status" value="1"/>
</dbReference>
<dbReference type="InterPro" id="IPR000523">
    <property type="entry name" value="Mg_chelatse_chII-like_cat_dom"/>
</dbReference>
<gene>
    <name evidence="5" type="ORF">GMI68_02610</name>
    <name evidence="6" type="ORF">J7S26_03830</name>
</gene>
<dbReference type="GO" id="GO:0003677">
    <property type="term" value="F:DNA binding"/>
    <property type="evidence" value="ECO:0007669"/>
    <property type="project" value="InterPro"/>
</dbReference>
<dbReference type="PANTHER" id="PTHR32039:SF7">
    <property type="entry name" value="COMPETENCE PROTEIN COMM"/>
    <property type="match status" value="1"/>
</dbReference>
<protein>
    <submittedName>
        <fullName evidence="6">YifB family Mg chelatase-like AAA ATPase</fullName>
    </submittedName>
</protein>
<evidence type="ECO:0000259" key="4">
    <source>
        <dbReference type="SMART" id="SM00382"/>
    </source>
</evidence>
<organism evidence="6 8">
    <name type="scientific">Xiamenia xianingshaonis</name>
    <dbReference type="NCBI Taxonomy" id="2682776"/>
    <lineage>
        <taxon>Bacteria</taxon>
        <taxon>Bacillati</taxon>
        <taxon>Actinomycetota</taxon>
        <taxon>Coriobacteriia</taxon>
        <taxon>Eggerthellales</taxon>
        <taxon>Eggerthellaceae</taxon>
        <taxon>Xiamenia</taxon>
    </lineage>
</organism>
<dbReference type="SMART" id="SM00382">
    <property type="entry name" value="AAA"/>
    <property type="match status" value="1"/>
</dbReference>
<dbReference type="Proteomes" id="UP000636394">
    <property type="component" value="Unassembled WGS sequence"/>
</dbReference>
<dbReference type="AlphaFoldDB" id="A0A9E6SV55"/>
<evidence type="ECO:0000256" key="1">
    <source>
        <dbReference type="ARBA" id="ARBA00006354"/>
    </source>
</evidence>
<dbReference type="InterPro" id="IPR014721">
    <property type="entry name" value="Ribsml_uS5_D2-typ_fold_subgr"/>
</dbReference>
<name>A0A9E6SV55_9ACTN</name>
<comment type="similarity">
    <text evidence="1">Belongs to the Mg-chelatase subunits D/I family. ComM subfamily.</text>
</comment>
<dbReference type="SUPFAM" id="SSF54211">
    <property type="entry name" value="Ribosomal protein S5 domain 2-like"/>
    <property type="match status" value="1"/>
</dbReference>
<dbReference type="Pfam" id="PF01078">
    <property type="entry name" value="Mg_chelatase"/>
    <property type="match status" value="1"/>
</dbReference>
<dbReference type="GO" id="GO:0005524">
    <property type="term" value="F:ATP binding"/>
    <property type="evidence" value="ECO:0007669"/>
    <property type="project" value="UniProtKB-KW"/>
</dbReference>
<dbReference type="PRINTS" id="PR01657">
    <property type="entry name" value="MCMFAMILY"/>
</dbReference>
<dbReference type="NCBIfam" id="TIGR00368">
    <property type="entry name" value="YifB family Mg chelatase-like AAA ATPase"/>
    <property type="match status" value="1"/>
</dbReference>
<dbReference type="Proteomes" id="UP000671910">
    <property type="component" value="Chromosome"/>
</dbReference>
<proteinExistence type="inferred from homology"/>
<dbReference type="InterPro" id="IPR045006">
    <property type="entry name" value="CHLI-like"/>
</dbReference>
<dbReference type="RefSeq" id="WP_166338920.1">
    <property type="nucleotide sequence ID" value="NZ_CP072829.1"/>
</dbReference>
<evidence type="ECO:0000256" key="2">
    <source>
        <dbReference type="ARBA" id="ARBA00022741"/>
    </source>
</evidence>
<dbReference type="KEGG" id="ebz:J7S26_03830"/>
<dbReference type="InterPro" id="IPR025158">
    <property type="entry name" value="Mg_chelat-rel_C"/>
</dbReference>
<dbReference type="Gene3D" id="3.40.50.300">
    <property type="entry name" value="P-loop containing nucleotide triphosphate hydrolases"/>
    <property type="match status" value="1"/>
</dbReference>
<dbReference type="EMBL" id="WPCR01000003">
    <property type="protein sequence ID" value="NHM13673.1"/>
    <property type="molecule type" value="Genomic_DNA"/>
</dbReference>
<evidence type="ECO:0000313" key="5">
    <source>
        <dbReference type="EMBL" id="NHM13673.1"/>
    </source>
</evidence>
<keyword evidence="2" id="KW-0547">Nucleotide-binding</keyword>
<sequence length="527" mass="55158">MPASSKETGRCCVHAATLRGVEAMPVTVEVSVSAGYPGFAIVGMGDVSVQESRERVKGALRACGFRMPEHKIVVNLAPGSLKKTGTGFDLPIAAGILVASSQVDPRVLEGRLFVGELSLQGDVRCVAGMLAYALCAKRQGLGLVCPASMDVAVANGVECGVIESIGDLRFESLPPLCLEAAPLDAKAADFCDIAGHDVAKRALQIAAAGSHGVLMMGPPGSGKTMLASRLPSILPPLAEDESLEAAVVHSVAGLDIAPILAGVRPFRSPHHSASLAGLVGGGSPPRPGEISLAHHGVLFLDELPEFSPSVLQGIRQPLELGRVSITRADGTVDFPARFQLVAAANPCPCGYFGDPKEPCRCTVPQIRKYQGRIGGPVLDRIDLHIDVARESSSAVLATGQGSSSAALREGVMRARAFAAWRAARSGGFATAGAESRKPEADLAGRAVSPCGRGTHRRAPKELVEACCLADDDLRFLENAADKSLMSGRALMRVLSIARTIADMEESERVCRSHLYEAIGFRVRGCEI</sequence>
<evidence type="ECO:0000313" key="6">
    <source>
        <dbReference type="EMBL" id="QTU85193.1"/>
    </source>
</evidence>
<accession>A0A9E6SV55</accession>
<evidence type="ECO:0000313" key="7">
    <source>
        <dbReference type="Proteomes" id="UP000636394"/>
    </source>
</evidence>
<evidence type="ECO:0000256" key="3">
    <source>
        <dbReference type="ARBA" id="ARBA00022840"/>
    </source>
</evidence>
<dbReference type="Pfam" id="PF13335">
    <property type="entry name" value="Mg_chelatase_C"/>
    <property type="match status" value="1"/>
</dbReference>
<dbReference type="SUPFAM" id="SSF52540">
    <property type="entry name" value="P-loop containing nucleoside triphosphate hydrolases"/>
    <property type="match status" value="1"/>
</dbReference>